<evidence type="ECO:0000313" key="4">
    <source>
        <dbReference type="RefSeq" id="XP_017875044.2"/>
    </source>
</evidence>
<feature type="compositionally biased region" description="Basic and acidic residues" evidence="1">
    <location>
        <begin position="167"/>
        <end position="177"/>
    </location>
</feature>
<accession>A0AAJ7IRE1</accession>
<dbReference type="KEGG" id="ccal:108621944"/>
<dbReference type="GeneID" id="108621944"/>
<keyword evidence="2" id="KW-0732">Signal</keyword>
<gene>
    <name evidence="4" type="primary">LOC108621944</name>
</gene>
<dbReference type="AlphaFoldDB" id="A0AAJ7IRE1"/>
<feature type="compositionally biased region" description="Basic and acidic residues" evidence="1">
    <location>
        <begin position="69"/>
        <end position="82"/>
    </location>
</feature>
<reference evidence="4" key="1">
    <citation type="submission" date="2025-08" db="UniProtKB">
        <authorList>
            <consortium name="RefSeq"/>
        </authorList>
    </citation>
    <scope>IDENTIFICATION</scope>
    <source>
        <tissue evidence="4">Whole body</tissue>
    </source>
</reference>
<protein>
    <submittedName>
        <fullName evidence="4">Spore wall protein 2-like</fullName>
    </submittedName>
</protein>
<feature type="region of interest" description="Disordered" evidence="1">
    <location>
        <begin position="131"/>
        <end position="238"/>
    </location>
</feature>
<feature type="compositionally biased region" description="Low complexity" evidence="1">
    <location>
        <begin position="196"/>
        <end position="227"/>
    </location>
</feature>
<dbReference type="Proteomes" id="UP000694925">
    <property type="component" value="Unplaced"/>
</dbReference>
<feature type="compositionally biased region" description="Basic and acidic residues" evidence="1">
    <location>
        <begin position="131"/>
        <end position="158"/>
    </location>
</feature>
<dbReference type="RefSeq" id="XP_017875044.2">
    <property type="nucleotide sequence ID" value="XM_018019555.2"/>
</dbReference>
<keyword evidence="3" id="KW-1185">Reference proteome</keyword>
<sequence>MNLVEYLGGMWQESILALLLLACCGSLEARAEDDVVTVESLRRDVRAPFATEVDDLLGAGNSPGTQQANKKENASGKSDEGGYYKTYGSDAEGEKGYLKATYGKGNHGYKTLDTFHKQDGDKYAFEEHTAYGKARGDKKSSHNDEAGSRSEKHGDHEGAGTIVDTHYAADEGEHYDGAEADDHDSYTHAGGDHYTGHGPESSSQGHSESYSDGDGSSYSSHSSYSKSSGDEDGGGHYY</sequence>
<evidence type="ECO:0000256" key="1">
    <source>
        <dbReference type="SAM" id="MobiDB-lite"/>
    </source>
</evidence>
<feature type="region of interest" description="Disordered" evidence="1">
    <location>
        <begin position="56"/>
        <end position="83"/>
    </location>
</feature>
<evidence type="ECO:0000313" key="3">
    <source>
        <dbReference type="Proteomes" id="UP000694925"/>
    </source>
</evidence>
<proteinExistence type="predicted"/>
<feature type="compositionally biased region" description="Basic and acidic residues" evidence="1">
    <location>
        <begin position="183"/>
        <end position="195"/>
    </location>
</feature>
<feature type="chain" id="PRO_5042615464" evidence="2">
    <location>
        <begin position="32"/>
        <end position="238"/>
    </location>
</feature>
<name>A0AAJ7IRE1_9HYME</name>
<organism evidence="3 4">
    <name type="scientific">Ceratina calcarata</name>
    <dbReference type="NCBI Taxonomy" id="156304"/>
    <lineage>
        <taxon>Eukaryota</taxon>
        <taxon>Metazoa</taxon>
        <taxon>Ecdysozoa</taxon>
        <taxon>Arthropoda</taxon>
        <taxon>Hexapoda</taxon>
        <taxon>Insecta</taxon>
        <taxon>Pterygota</taxon>
        <taxon>Neoptera</taxon>
        <taxon>Endopterygota</taxon>
        <taxon>Hymenoptera</taxon>
        <taxon>Apocrita</taxon>
        <taxon>Aculeata</taxon>
        <taxon>Apoidea</taxon>
        <taxon>Anthophila</taxon>
        <taxon>Apidae</taxon>
        <taxon>Ceratina</taxon>
        <taxon>Zadontomerus</taxon>
    </lineage>
</organism>
<feature type="signal peptide" evidence="2">
    <location>
        <begin position="1"/>
        <end position="31"/>
    </location>
</feature>
<evidence type="ECO:0000256" key="2">
    <source>
        <dbReference type="SAM" id="SignalP"/>
    </source>
</evidence>